<proteinExistence type="inferred from homology"/>
<dbReference type="SUPFAM" id="SSF160369">
    <property type="entry name" value="Ribosomal protein L10-like"/>
    <property type="match status" value="1"/>
</dbReference>
<protein>
    <recommendedName>
        <fullName evidence="5">Ribosome assembly factor mrt4</fullName>
    </recommendedName>
</protein>
<reference evidence="7" key="1">
    <citation type="submission" date="2018-04" db="EMBL/GenBank/DDBJ databases">
        <title>Transcriptome assembly of Sipha flava.</title>
        <authorList>
            <person name="Scully E.D."/>
            <person name="Geib S.M."/>
            <person name="Palmer N.A."/>
            <person name="Koch K."/>
            <person name="Bradshaw J."/>
            <person name="Heng-Moss T."/>
            <person name="Sarath G."/>
        </authorList>
    </citation>
    <scope>NUCLEOTIDE SEQUENCE</scope>
</reference>
<comment type="subcellular location">
    <subcellularLocation>
        <location evidence="5">Cytoplasm</location>
    </subcellularLocation>
    <subcellularLocation>
        <location evidence="5">Nucleus</location>
        <location evidence="5">Nucleolus</location>
    </subcellularLocation>
</comment>
<dbReference type="EMBL" id="GGMS01014517">
    <property type="protein sequence ID" value="MBY83720.1"/>
    <property type="molecule type" value="Transcribed_RNA"/>
</dbReference>
<comment type="subunit">
    <text evidence="5">Associates with the pre-60S ribosomal particle.</text>
</comment>
<gene>
    <name evidence="7" type="primary">MRTO4</name>
    <name evidence="7" type="ORF">g.90641</name>
</gene>
<accession>A0A2S2R1S1</accession>
<dbReference type="PANTHER" id="PTHR45841:SF1">
    <property type="entry name" value="MRNA TURNOVER PROTEIN 4 HOMOLOG"/>
    <property type="match status" value="1"/>
</dbReference>
<dbReference type="InterPro" id="IPR033867">
    <property type="entry name" value="Mrt4"/>
</dbReference>
<sequence>MENLREAVDKYEHIFVFHTDNMRNGKLKDVRNEWKDSRFFFGKNKVMSYALGKSAQDEIQNNLHKLALKIEGQCGLLFTNRPIDEVIEWFKNYSEPEFPRAGTKAAYTVILNEGPLSDSFIHSMEPSLRQLGLPTSLQRGVIQVLKDHTICKEGNILTPEQTRLLKLFGHQMAQFKIVLRYVWSKDGSFRSLVNE</sequence>
<dbReference type="PANTHER" id="PTHR45841">
    <property type="entry name" value="MRNA TURNOVER PROTEIN 4 MRTO4"/>
    <property type="match status" value="1"/>
</dbReference>
<dbReference type="GO" id="GO:0000956">
    <property type="term" value="P:nuclear-transcribed mRNA catabolic process"/>
    <property type="evidence" value="ECO:0007669"/>
    <property type="project" value="TreeGrafter"/>
</dbReference>
<dbReference type="CDD" id="cd05796">
    <property type="entry name" value="Ribosomal_P0_like"/>
    <property type="match status" value="1"/>
</dbReference>
<evidence type="ECO:0000256" key="3">
    <source>
        <dbReference type="ARBA" id="ARBA00022490"/>
    </source>
</evidence>
<comment type="similarity">
    <text evidence="2 5">Belongs to the universal ribosomal protein uL10 family.</text>
</comment>
<dbReference type="AlphaFoldDB" id="A0A2S2R1S1"/>
<organism evidence="7">
    <name type="scientific">Sipha flava</name>
    <name type="common">yellow sugarcane aphid</name>
    <dbReference type="NCBI Taxonomy" id="143950"/>
    <lineage>
        <taxon>Eukaryota</taxon>
        <taxon>Metazoa</taxon>
        <taxon>Ecdysozoa</taxon>
        <taxon>Arthropoda</taxon>
        <taxon>Hexapoda</taxon>
        <taxon>Insecta</taxon>
        <taxon>Pterygota</taxon>
        <taxon>Neoptera</taxon>
        <taxon>Paraneoptera</taxon>
        <taxon>Hemiptera</taxon>
        <taxon>Sternorrhyncha</taxon>
        <taxon>Aphidomorpha</taxon>
        <taxon>Aphidoidea</taxon>
        <taxon>Aphididae</taxon>
        <taxon>Sipha</taxon>
    </lineage>
</organism>
<dbReference type="Pfam" id="PF00466">
    <property type="entry name" value="Ribosomal_L10"/>
    <property type="match status" value="1"/>
</dbReference>
<dbReference type="InterPro" id="IPR040637">
    <property type="entry name" value="Ribosomal_uL10-like_insert"/>
</dbReference>
<dbReference type="GO" id="GO:0005737">
    <property type="term" value="C:cytoplasm"/>
    <property type="evidence" value="ECO:0007669"/>
    <property type="project" value="UniProtKB-SubCell"/>
</dbReference>
<dbReference type="GO" id="GO:0000027">
    <property type="term" value="P:ribosomal large subunit assembly"/>
    <property type="evidence" value="ECO:0007669"/>
    <property type="project" value="InterPro"/>
</dbReference>
<evidence type="ECO:0000256" key="4">
    <source>
        <dbReference type="ARBA" id="ARBA00023242"/>
    </source>
</evidence>
<keyword evidence="5" id="KW-0690">Ribosome biogenesis</keyword>
<feature type="domain" description="Large ribosomal subunit protein uL10-like insertion" evidence="6">
    <location>
        <begin position="100"/>
        <end position="169"/>
    </location>
</feature>
<evidence type="ECO:0000256" key="2">
    <source>
        <dbReference type="ARBA" id="ARBA00008889"/>
    </source>
</evidence>
<dbReference type="GO" id="GO:0005730">
    <property type="term" value="C:nucleolus"/>
    <property type="evidence" value="ECO:0007669"/>
    <property type="project" value="UniProtKB-SubCell"/>
</dbReference>
<name>A0A2S2R1S1_9HEMI</name>
<dbReference type="GO" id="GO:0030687">
    <property type="term" value="C:preribosome, large subunit precursor"/>
    <property type="evidence" value="ECO:0007669"/>
    <property type="project" value="TreeGrafter"/>
</dbReference>
<dbReference type="GO" id="GO:0003723">
    <property type="term" value="F:RNA binding"/>
    <property type="evidence" value="ECO:0007669"/>
    <property type="project" value="TreeGrafter"/>
</dbReference>
<dbReference type="InterPro" id="IPR001790">
    <property type="entry name" value="Ribosomal_uL10"/>
</dbReference>
<dbReference type="FunFam" id="3.90.105.20:FF:000003">
    <property type="entry name" value="Ribosome assembly factor mrt4"/>
    <property type="match status" value="1"/>
</dbReference>
<comment type="function">
    <text evidence="1 5">Component of the ribosome assembly machinery. Nuclear paralog of the ribosomal protein P0, it binds pre-60S subunits at an early stage of assembly in the nucleolus, and is replaced by P0 in cytoplasmic pre-60S subunits and mature 80S ribosomes.</text>
</comment>
<dbReference type="InterPro" id="IPR043141">
    <property type="entry name" value="Ribosomal_uL10-like_sf"/>
</dbReference>
<dbReference type="Gene3D" id="3.90.105.20">
    <property type="match status" value="1"/>
</dbReference>
<dbReference type="Gene3D" id="3.30.70.1730">
    <property type="match status" value="1"/>
</dbReference>
<keyword evidence="4 5" id="KW-0539">Nucleus</keyword>
<dbReference type="GO" id="GO:0006364">
    <property type="term" value="P:rRNA processing"/>
    <property type="evidence" value="ECO:0007669"/>
    <property type="project" value="TreeGrafter"/>
</dbReference>
<dbReference type="Pfam" id="PF17777">
    <property type="entry name" value="RL10P_insert"/>
    <property type="match status" value="1"/>
</dbReference>
<evidence type="ECO:0000259" key="6">
    <source>
        <dbReference type="Pfam" id="PF17777"/>
    </source>
</evidence>
<keyword evidence="3 5" id="KW-0963">Cytoplasm</keyword>
<dbReference type="InterPro" id="IPR051742">
    <property type="entry name" value="Ribosome_Assembly_uL10"/>
</dbReference>
<dbReference type="InterPro" id="IPR043164">
    <property type="entry name" value="Ribosomal_uL10-like_insert_sf"/>
</dbReference>
<evidence type="ECO:0000256" key="5">
    <source>
        <dbReference type="RuleBase" id="RU364039"/>
    </source>
</evidence>
<evidence type="ECO:0000313" key="7">
    <source>
        <dbReference type="EMBL" id="MBY83720.1"/>
    </source>
</evidence>
<dbReference type="FunFam" id="3.30.70.1730:FF:000004">
    <property type="entry name" value="Ribosome assembly factor mrt4"/>
    <property type="match status" value="1"/>
</dbReference>
<evidence type="ECO:0000256" key="1">
    <source>
        <dbReference type="ARBA" id="ARBA00004046"/>
    </source>
</evidence>